<sequence>MLFSLALAGCHKESTQAPSGDESCSGARCVEQAEAAMFYKDYDNAREPLTAVCERNDGFQCFRLAELYQTGRGGPVDLAKAAEVYEKSCAAEYPEACERRADMARDGTGTPQIELEYAIKACDGGRSAACTRAGLQLSAGRGVEADPVQAIELMQKGCKLGDIDGCTGVGDLLFAQDSADAKMRGVSAYINACVGHSAYGCFKAAIAFHEGTGTKRDVARAEQHFAKACEWQFDDACHAVKQLTEAAGKPVELELTTKAAELGAGGLQTRDLACRMVAQGEPALAKVVAGVAKSKESLDSCAKEGAAIAVRWEFENGKLLQAKVVGKAPKKLKECVAYVLRKKAKYSHSGTCSAVLLLGDPDGAAKALAARASAPADDGRVHVRMSAEDEE</sequence>
<evidence type="ECO:0000313" key="3">
    <source>
        <dbReference type="EMBL" id="SFE87195.1"/>
    </source>
</evidence>
<evidence type="ECO:0000256" key="1">
    <source>
        <dbReference type="ARBA" id="ARBA00008486"/>
    </source>
</evidence>
<gene>
    <name evidence="3" type="ORF">SAMN02745121_05893</name>
</gene>
<dbReference type="SUPFAM" id="SSF81901">
    <property type="entry name" value="HCP-like"/>
    <property type="match status" value="1"/>
</dbReference>
<dbReference type="InterPro" id="IPR040239">
    <property type="entry name" value="HcpB-like"/>
</dbReference>
<dbReference type="SMART" id="SM00671">
    <property type="entry name" value="SEL1"/>
    <property type="match status" value="4"/>
</dbReference>
<evidence type="ECO:0000313" key="4">
    <source>
        <dbReference type="Proteomes" id="UP000199400"/>
    </source>
</evidence>
<dbReference type="InterPro" id="IPR006597">
    <property type="entry name" value="Sel1-like"/>
</dbReference>
<dbReference type="EMBL" id="FOMX01000021">
    <property type="protein sequence ID" value="SFE87195.1"/>
    <property type="molecule type" value="Genomic_DNA"/>
</dbReference>
<evidence type="ECO:0000256" key="2">
    <source>
        <dbReference type="ARBA" id="ARBA00022737"/>
    </source>
</evidence>
<dbReference type="PANTHER" id="PTHR13891">
    <property type="entry name" value="CYTOCHROME C OXIDASE ASSEMBLY FACTOR 7"/>
    <property type="match status" value="1"/>
</dbReference>
<name>A0A1I2E2Y6_9BACT</name>
<reference evidence="4" key="1">
    <citation type="submission" date="2016-10" db="EMBL/GenBank/DDBJ databases">
        <authorList>
            <person name="Varghese N."/>
            <person name="Submissions S."/>
        </authorList>
    </citation>
    <scope>NUCLEOTIDE SEQUENCE [LARGE SCALE GENOMIC DNA]</scope>
    <source>
        <strain evidence="4">ATCC 25963</strain>
    </source>
</reference>
<protein>
    <submittedName>
        <fullName evidence="3">TPR repeat</fullName>
    </submittedName>
</protein>
<accession>A0A1I2E2Y6</accession>
<organism evidence="3 4">
    <name type="scientific">Nannocystis exedens</name>
    <dbReference type="NCBI Taxonomy" id="54"/>
    <lineage>
        <taxon>Bacteria</taxon>
        <taxon>Pseudomonadati</taxon>
        <taxon>Myxococcota</taxon>
        <taxon>Polyangia</taxon>
        <taxon>Nannocystales</taxon>
        <taxon>Nannocystaceae</taxon>
        <taxon>Nannocystis</taxon>
    </lineage>
</organism>
<dbReference type="AlphaFoldDB" id="A0A1I2E2Y6"/>
<comment type="similarity">
    <text evidence="1">Belongs to the hcp beta-lactamase family.</text>
</comment>
<proteinExistence type="inferred from homology"/>
<keyword evidence="2" id="KW-0677">Repeat</keyword>
<dbReference type="STRING" id="54.SAMN02745121_05893"/>
<dbReference type="RefSeq" id="WP_096327496.1">
    <property type="nucleotide sequence ID" value="NZ_FOMX01000021.1"/>
</dbReference>
<dbReference type="Pfam" id="PF08238">
    <property type="entry name" value="Sel1"/>
    <property type="match status" value="3"/>
</dbReference>
<dbReference type="Proteomes" id="UP000199400">
    <property type="component" value="Unassembled WGS sequence"/>
</dbReference>
<dbReference type="Gene3D" id="1.25.40.10">
    <property type="entry name" value="Tetratricopeptide repeat domain"/>
    <property type="match status" value="1"/>
</dbReference>
<dbReference type="InterPro" id="IPR011990">
    <property type="entry name" value="TPR-like_helical_dom_sf"/>
</dbReference>
<keyword evidence="4" id="KW-1185">Reference proteome</keyword>
<dbReference type="PANTHER" id="PTHR13891:SF1">
    <property type="entry name" value="CYTOCHROME C OXIDASE ASSEMBLY FACTOR 7"/>
    <property type="match status" value="1"/>
</dbReference>